<accession>B0G703</accession>
<comment type="caution">
    <text evidence="1">The sequence shown here is derived from an EMBL/GenBank/DDBJ whole genome shotgun (WGS) entry which is preliminary data.</text>
</comment>
<evidence type="ECO:0000313" key="1">
    <source>
        <dbReference type="EMBL" id="EDR46914.1"/>
    </source>
</evidence>
<dbReference type="AlphaFoldDB" id="B0G703"/>
<dbReference type="PaxDb" id="411461-DORFOR_02149"/>
<organism evidence="1 2">
    <name type="scientific">Dorea formicigenerans ATCC 27755</name>
    <dbReference type="NCBI Taxonomy" id="411461"/>
    <lineage>
        <taxon>Bacteria</taxon>
        <taxon>Bacillati</taxon>
        <taxon>Bacillota</taxon>
        <taxon>Clostridia</taxon>
        <taxon>Lachnospirales</taxon>
        <taxon>Lachnospiraceae</taxon>
        <taxon>Dorea</taxon>
    </lineage>
</organism>
<dbReference type="STRING" id="411461.DORFOR_02149"/>
<name>B0G703_9FIRM</name>
<reference evidence="1 2" key="2">
    <citation type="submission" date="2007-10" db="EMBL/GenBank/DDBJ databases">
        <authorList>
            <person name="Fulton L."/>
            <person name="Clifton S."/>
            <person name="Fulton B."/>
            <person name="Xu J."/>
            <person name="Minx P."/>
            <person name="Pepin K.H."/>
            <person name="Johnson M."/>
            <person name="Thiruvilangam P."/>
            <person name="Bhonagiri V."/>
            <person name="Nash W.E."/>
            <person name="Wang C."/>
            <person name="Mardis E.R."/>
            <person name="Wilson R.K."/>
        </authorList>
    </citation>
    <scope>NUCLEOTIDE SEQUENCE [LARGE SCALE GENOMIC DNA]</scope>
    <source>
        <strain evidence="1 2">ATCC 27755</strain>
    </source>
</reference>
<reference evidence="1 2" key="1">
    <citation type="submission" date="2007-10" db="EMBL/GenBank/DDBJ databases">
        <title>Draft genome sequence of Dorea formicigenerans(ATCC 27755).</title>
        <authorList>
            <person name="Sudarsanam P."/>
            <person name="Ley R."/>
            <person name="Guruge J."/>
            <person name="Turnbaugh P.J."/>
            <person name="Mahowald M."/>
            <person name="Liep D."/>
            <person name="Gordon J."/>
        </authorList>
    </citation>
    <scope>NUCLEOTIDE SEQUENCE [LARGE SCALE GENOMIC DNA]</scope>
    <source>
        <strain evidence="1 2">ATCC 27755</strain>
    </source>
</reference>
<dbReference type="Proteomes" id="UP000005359">
    <property type="component" value="Unassembled WGS sequence"/>
</dbReference>
<evidence type="ECO:0000313" key="2">
    <source>
        <dbReference type="Proteomes" id="UP000005359"/>
    </source>
</evidence>
<proteinExistence type="predicted"/>
<protein>
    <submittedName>
        <fullName evidence="1">Uncharacterized protein</fullName>
    </submittedName>
</protein>
<gene>
    <name evidence="1" type="ORF">DORFOR_02149</name>
</gene>
<sequence length="46" mass="5798">MRYHYHVRRDTWNDRLEPKGQAETLRQKERVWTTLWRTMEGIVPKK</sequence>
<dbReference type="EMBL" id="AAXA02000014">
    <property type="protein sequence ID" value="EDR46914.1"/>
    <property type="molecule type" value="Genomic_DNA"/>
</dbReference>